<proteinExistence type="predicted"/>
<dbReference type="InterPro" id="IPR016040">
    <property type="entry name" value="NAD(P)-bd_dom"/>
</dbReference>
<dbReference type="Gene3D" id="3.40.50.720">
    <property type="entry name" value="NAD(P)-binding Rossmann-like Domain"/>
    <property type="match status" value="1"/>
</dbReference>
<evidence type="ECO:0000259" key="1">
    <source>
        <dbReference type="Pfam" id="PF13460"/>
    </source>
</evidence>
<dbReference type="InterPro" id="IPR036291">
    <property type="entry name" value="NAD(P)-bd_dom_sf"/>
</dbReference>
<evidence type="ECO:0000313" key="2">
    <source>
        <dbReference type="EMBL" id="GAA3760227.1"/>
    </source>
</evidence>
<dbReference type="InterPro" id="IPR051606">
    <property type="entry name" value="Polyketide_Oxido-like"/>
</dbReference>
<dbReference type="PANTHER" id="PTHR43355">
    <property type="entry name" value="FLAVIN REDUCTASE (NADPH)"/>
    <property type="match status" value="1"/>
</dbReference>
<dbReference type="PANTHER" id="PTHR43355:SF2">
    <property type="entry name" value="FLAVIN REDUCTASE (NADPH)"/>
    <property type="match status" value="1"/>
</dbReference>
<evidence type="ECO:0000313" key="3">
    <source>
        <dbReference type="Proteomes" id="UP001500540"/>
    </source>
</evidence>
<keyword evidence="3" id="KW-1185">Reference proteome</keyword>
<dbReference type="Proteomes" id="UP001500540">
    <property type="component" value="Unassembled WGS sequence"/>
</dbReference>
<dbReference type="EMBL" id="BAABAF010000003">
    <property type="protein sequence ID" value="GAA3760227.1"/>
    <property type="molecule type" value="Genomic_DNA"/>
</dbReference>
<organism evidence="2 3">
    <name type="scientific">Microbacterium kribbense</name>
    <dbReference type="NCBI Taxonomy" id="433645"/>
    <lineage>
        <taxon>Bacteria</taxon>
        <taxon>Bacillati</taxon>
        <taxon>Actinomycetota</taxon>
        <taxon>Actinomycetes</taxon>
        <taxon>Micrococcales</taxon>
        <taxon>Microbacteriaceae</taxon>
        <taxon>Microbacterium</taxon>
    </lineage>
</organism>
<dbReference type="Pfam" id="PF13460">
    <property type="entry name" value="NAD_binding_10"/>
    <property type="match status" value="1"/>
</dbReference>
<name>A0ABP7GCA6_9MICO</name>
<sequence length="213" mass="22101">MARIVVIGGTGYAGGNIVAEAASRGHDVVSISRQAPETPTPGVTYVQGSVLNLSGLGDVFDGADVVVSALSPRGDMTDEVPDALRALIAKLEVTSTRLGVIGGAMGSLSEPDGPRLWDLGVPEEYAHEAQVGIDSLALLEASGAGLDWFFVHPPMVFGAWEPGERTGHYRTGGEVVVKAADGSSYISGADFAIAVVDEIDTPAHHRARFTVGY</sequence>
<dbReference type="RefSeq" id="WP_344781375.1">
    <property type="nucleotide sequence ID" value="NZ_BAABAF010000003.1"/>
</dbReference>
<dbReference type="SUPFAM" id="SSF51735">
    <property type="entry name" value="NAD(P)-binding Rossmann-fold domains"/>
    <property type="match status" value="1"/>
</dbReference>
<gene>
    <name evidence="2" type="ORF">GCM10022240_11060</name>
</gene>
<protein>
    <submittedName>
        <fullName evidence="2">NAD(P)H-binding protein</fullName>
    </submittedName>
</protein>
<comment type="caution">
    <text evidence="2">The sequence shown here is derived from an EMBL/GenBank/DDBJ whole genome shotgun (WGS) entry which is preliminary data.</text>
</comment>
<feature type="domain" description="NAD(P)-binding" evidence="1">
    <location>
        <begin position="8"/>
        <end position="202"/>
    </location>
</feature>
<accession>A0ABP7GCA6</accession>
<reference evidence="3" key="1">
    <citation type="journal article" date="2019" name="Int. J. Syst. Evol. Microbiol.">
        <title>The Global Catalogue of Microorganisms (GCM) 10K type strain sequencing project: providing services to taxonomists for standard genome sequencing and annotation.</title>
        <authorList>
            <consortium name="The Broad Institute Genomics Platform"/>
            <consortium name="The Broad Institute Genome Sequencing Center for Infectious Disease"/>
            <person name="Wu L."/>
            <person name="Ma J."/>
        </authorList>
    </citation>
    <scope>NUCLEOTIDE SEQUENCE [LARGE SCALE GENOMIC DNA]</scope>
    <source>
        <strain evidence="3">JCM 16950</strain>
    </source>
</reference>